<reference evidence="2" key="1">
    <citation type="journal article" date="2020" name="Stud. Mycol.">
        <title>101 Dothideomycetes genomes: A test case for predicting lifestyles and emergence of pathogens.</title>
        <authorList>
            <person name="Haridas S."/>
            <person name="Albert R."/>
            <person name="Binder M."/>
            <person name="Bloem J."/>
            <person name="LaButti K."/>
            <person name="Salamov A."/>
            <person name="Andreopoulos B."/>
            <person name="Baker S."/>
            <person name="Barry K."/>
            <person name="Bills G."/>
            <person name="Bluhm B."/>
            <person name="Cannon C."/>
            <person name="Castanera R."/>
            <person name="Culley D."/>
            <person name="Daum C."/>
            <person name="Ezra D."/>
            <person name="Gonzalez J."/>
            <person name="Henrissat B."/>
            <person name="Kuo A."/>
            <person name="Liang C."/>
            <person name="Lipzen A."/>
            <person name="Lutzoni F."/>
            <person name="Magnuson J."/>
            <person name="Mondo S."/>
            <person name="Nolan M."/>
            <person name="Ohm R."/>
            <person name="Pangilinan J."/>
            <person name="Park H.-J."/>
            <person name="Ramirez L."/>
            <person name="Alfaro M."/>
            <person name="Sun H."/>
            <person name="Tritt A."/>
            <person name="Yoshinaga Y."/>
            <person name="Zwiers L.-H."/>
            <person name="Turgeon B."/>
            <person name="Goodwin S."/>
            <person name="Spatafora J."/>
            <person name="Crous P."/>
            <person name="Grigoriev I."/>
        </authorList>
    </citation>
    <scope>NUCLEOTIDE SEQUENCE [LARGE SCALE GENOMIC DNA]</scope>
    <source>
        <strain evidence="2">CBS 304.66</strain>
    </source>
</reference>
<accession>A0A9P4KH61</accession>
<dbReference type="EMBL" id="ML986590">
    <property type="protein sequence ID" value="KAF2267633.1"/>
    <property type="molecule type" value="Genomic_DNA"/>
</dbReference>
<name>A0A9P4KH61_9PLEO</name>
<comment type="caution">
    <text evidence="1">The sequence shown here is derived from an EMBL/GenBank/DDBJ whole genome shotgun (WGS) entry which is preliminary data.</text>
</comment>
<protein>
    <submittedName>
        <fullName evidence="1">Uncharacterized protein</fullName>
    </submittedName>
</protein>
<proteinExistence type="predicted"/>
<keyword evidence="2" id="KW-1185">Reference proteome</keyword>
<dbReference type="AlphaFoldDB" id="A0A9P4KH61"/>
<organism evidence="1 2">
    <name type="scientific">Lojkania enalia</name>
    <dbReference type="NCBI Taxonomy" id="147567"/>
    <lineage>
        <taxon>Eukaryota</taxon>
        <taxon>Fungi</taxon>
        <taxon>Dikarya</taxon>
        <taxon>Ascomycota</taxon>
        <taxon>Pezizomycotina</taxon>
        <taxon>Dothideomycetes</taxon>
        <taxon>Pleosporomycetidae</taxon>
        <taxon>Pleosporales</taxon>
        <taxon>Pleosporales incertae sedis</taxon>
        <taxon>Lojkania</taxon>
    </lineage>
</organism>
<evidence type="ECO:0000313" key="1">
    <source>
        <dbReference type="EMBL" id="KAF2267633.1"/>
    </source>
</evidence>
<dbReference type="Proteomes" id="UP000800093">
    <property type="component" value="Unassembled WGS sequence"/>
</dbReference>
<evidence type="ECO:0000313" key="2">
    <source>
        <dbReference type="Proteomes" id="UP000800093"/>
    </source>
</evidence>
<gene>
    <name evidence="1" type="ORF">CC78DRAFT_577014</name>
</gene>
<sequence>MDPRSFPPAVQDNLALRANFSVPKPFITQQNLVRIPSALPISEHTFIHGSAQTWISEIYDMLGSTSNTSMPKGAIVYSGETERENELCEWLEKRIIMQAEAVYDLRHPPAIIIGNLPDGTPVAQLLIESPFKLVMLEARGLPPSKTGVKGRPLAMENLLNQLENAWGQVIDANRGSMEGGPYYITKNAHAGQLADRIATALQARAHQASVKRE</sequence>